<sequence length="310" mass="34573">MSGGSGRTTDGGMGERLKRFQGRYEPMFTRILLLTIFFTGVTAQFVKPVGDALQDKAFLGGALLSLVGYVLYDTVKDLAASLRLPVRAQVGSPELGSFVSEAFRARTVEIRFLGYTGETLYNELYHRLEGLLDDPGPTRHVSVRVLIPDFGQPMIVPSRVGEDGVTPVDDPDYRKRLELKCQEYDQTLSGIAERLTTGGRVTAECEYRLYPGIPKDKICIFNREQVLHGLYDVVARTVQGSSEPEFYDPKGYRTDLNVWSRAGGDDSKSVIATWNKHLDDLWRLSSPPSWHVLTRPTRPAPRTPPGPPPR</sequence>
<reference evidence="1 2" key="1">
    <citation type="submission" date="2019-10" db="EMBL/GenBank/DDBJ databases">
        <title>A novel species.</title>
        <authorList>
            <person name="Gao J."/>
        </authorList>
    </citation>
    <scope>NUCLEOTIDE SEQUENCE [LARGE SCALE GENOMIC DNA]</scope>
    <source>
        <strain evidence="1 2">QMT-28</strain>
    </source>
</reference>
<organism evidence="1 2">
    <name type="scientific">Streptomyces fagopyri</name>
    <dbReference type="NCBI Taxonomy" id="2662397"/>
    <lineage>
        <taxon>Bacteria</taxon>
        <taxon>Bacillati</taxon>
        <taxon>Actinomycetota</taxon>
        <taxon>Actinomycetes</taxon>
        <taxon>Kitasatosporales</taxon>
        <taxon>Streptomycetaceae</taxon>
        <taxon>Streptomyces</taxon>
    </lineage>
</organism>
<dbReference type="KEGG" id="sfy:GFH48_22145"/>
<evidence type="ECO:0000313" key="2">
    <source>
        <dbReference type="Proteomes" id="UP000326179"/>
    </source>
</evidence>
<dbReference type="Proteomes" id="UP000326179">
    <property type="component" value="Chromosome"/>
</dbReference>
<evidence type="ECO:0000313" key="1">
    <source>
        <dbReference type="EMBL" id="QFZ75603.1"/>
    </source>
</evidence>
<dbReference type="AlphaFoldDB" id="A0A5Q0LEX7"/>
<protein>
    <submittedName>
        <fullName evidence="1">Uncharacterized protein</fullName>
    </submittedName>
</protein>
<proteinExistence type="predicted"/>
<name>A0A5Q0LEX7_9ACTN</name>
<dbReference type="EMBL" id="CP045643">
    <property type="protein sequence ID" value="QFZ75603.1"/>
    <property type="molecule type" value="Genomic_DNA"/>
</dbReference>
<keyword evidence="2" id="KW-1185">Reference proteome</keyword>
<accession>A0A5Q0LEX7</accession>
<gene>
    <name evidence="1" type="ORF">GFH48_22145</name>
</gene>